<evidence type="ECO:0000313" key="1">
    <source>
        <dbReference type="EMBL" id="GAS85960.1"/>
    </source>
</evidence>
<evidence type="ECO:0000313" key="2">
    <source>
        <dbReference type="Proteomes" id="UP000069620"/>
    </source>
</evidence>
<organism evidence="1 2">
    <name type="scientific">Mycolicibacterium brisbanense</name>
    <dbReference type="NCBI Taxonomy" id="146020"/>
    <lineage>
        <taxon>Bacteria</taxon>
        <taxon>Bacillati</taxon>
        <taxon>Actinomycetota</taxon>
        <taxon>Actinomycetes</taxon>
        <taxon>Mycobacteriales</taxon>
        <taxon>Mycobacteriaceae</taxon>
        <taxon>Mycolicibacterium</taxon>
    </lineage>
</organism>
<dbReference type="RefSeq" id="WP_029373961.1">
    <property type="nucleotide sequence ID" value="NZ_BCSX01000001.1"/>
</dbReference>
<comment type="caution">
    <text evidence="1">The sequence shown here is derived from an EMBL/GenBank/DDBJ whole genome shotgun (WGS) entry which is preliminary data.</text>
</comment>
<protein>
    <submittedName>
        <fullName evidence="1">Uncharacterized protein</fullName>
    </submittedName>
</protein>
<proteinExistence type="predicted"/>
<name>A0A100VTZ9_9MYCO</name>
<reference evidence="2" key="1">
    <citation type="journal article" date="2016" name="Genome Announc.">
        <title>Draft Genome Sequences of Five Rapidly Growing Mycobacterium Species, M. thermoresistibile, M. fortuitum subsp. acetamidolyticum, M. canariasense, M. brisbanense, and M. novocastrense.</title>
        <authorList>
            <person name="Katahira K."/>
            <person name="Ogura Y."/>
            <person name="Gotoh Y."/>
            <person name="Hayashi T."/>
        </authorList>
    </citation>
    <scope>NUCLEOTIDE SEQUENCE [LARGE SCALE GENOMIC DNA]</scope>
    <source>
        <strain evidence="2">JCM15654</strain>
    </source>
</reference>
<gene>
    <name evidence="1" type="ORF">RMCB_0056</name>
</gene>
<reference evidence="2" key="2">
    <citation type="submission" date="2016-02" db="EMBL/GenBank/DDBJ databases">
        <title>Draft genome sequence of five rapidly growing Mycobacterium species.</title>
        <authorList>
            <person name="Katahira K."/>
            <person name="Gotou Y."/>
            <person name="Iida K."/>
            <person name="Ogura Y."/>
            <person name="Hayashi T."/>
        </authorList>
    </citation>
    <scope>NUCLEOTIDE SEQUENCE [LARGE SCALE GENOMIC DNA]</scope>
    <source>
        <strain evidence="2">JCM15654</strain>
    </source>
</reference>
<dbReference type="EMBL" id="BCSX01000001">
    <property type="protein sequence ID" value="GAS85960.1"/>
    <property type="molecule type" value="Genomic_DNA"/>
</dbReference>
<sequence length="61" mass="6630">MSFVAIHNAFRFNRRPHPGTGAIGRLWARRNLTAEERANLHALTTTPLAVITASLGGHPNA</sequence>
<keyword evidence="2" id="KW-1185">Reference proteome</keyword>
<accession>A0A100VTZ9</accession>
<dbReference type="AlphaFoldDB" id="A0A100VTZ9"/>
<dbReference type="Proteomes" id="UP000069620">
    <property type="component" value="Unassembled WGS sequence"/>
</dbReference>
<dbReference type="OrthoDB" id="4562780at2"/>